<dbReference type="GO" id="GO:0016020">
    <property type="term" value="C:membrane"/>
    <property type="evidence" value="ECO:0007669"/>
    <property type="project" value="TreeGrafter"/>
</dbReference>
<dbReference type="STRING" id="307507.A0A2V0PAE9"/>
<feature type="domain" description="Exocyst complex subunit EXOC6/Sec15 C-terminal" evidence="3">
    <location>
        <begin position="673"/>
        <end position="1068"/>
    </location>
</feature>
<evidence type="ECO:0000256" key="1">
    <source>
        <dbReference type="ARBA" id="ARBA00023054"/>
    </source>
</evidence>
<dbReference type="EMBL" id="BDRX01000057">
    <property type="protein sequence ID" value="GBF94883.1"/>
    <property type="molecule type" value="Genomic_DNA"/>
</dbReference>
<feature type="region of interest" description="Disordered" evidence="2">
    <location>
        <begin position="375"/>
        <end position="457"/>
    </location>
</feature>
<evidence type="ECO:0000259" key="3">
    <source>
        <dbReference type="Pfam" id="PF04091"/>
    </source>
</evidence>
<dbReference type="OrthoDB" id="10267033at2759"/>
<feature type="compositionally biased region" description="Gly residues" evidence="2">
    <location>
        <begin position="376"/>
        <end position="407"/>
    </location>
</feature>
<dbReference type="PANTHER" id="PTHR12702:SF0">
    <property type="entry name" value="EXOCYST COMPLEX COMPONENT 6"/>
    <property type="match status" value="1"/>
</dbReference>
<feature type="region of interest" description="Disordered" evidence="2">
    <location>
        <begin position="723"/>
        <end position="742"/>
    </location>
</feature>
<dbReference type="GO" id="GO:0000145">
    <property type="term" value="C:exocyst"/>
    <property type="evidence" value="ECO:0007669"/>
    <property type="project" value="TreeGrafter"/>
</dbReference>
<feature type="domain" description="Exocyst complex component EXOC6/Sec15 N-terminal" evidence="4">
    <location>
        <begin position="70"/>
        <end position="192"/>
    </location>
</feature>
<dbReference type="FunCoup" id="A0A2V0PAE9">
    <property type="interactions" value="2088"/>
</dbReference>
<dbReference type="InterPro" id="IPR007225">
    <property type="entry name" value="EXOC6/Sec15"/>
</dbReference>
<accession>A0A2V0PAE9</accession>
<gene>
    <name evidence="5" type="ORF">Rsub_08126</name>
</gene>
<dbReference type="GO" id="GO:0006893">
    <property type="term" value="P:Golgi to plasma membrane transport"/>
    <property type="evidence" value="ECO:0007669"/>
    <property type="project" value="TreeGrafter"/>
</dbReference>
<name>A0A2V0PAE9_9CHLO</name>
<dbReference type="InterPro" id="IPR042044">
    <property type="entry name" value="EXOC6PINT-1/Sec15/Tip20_C_dom2"/>
</dbReference>
<evidence type="ECO:0000259" key="4">
    <source>
        <dbReference type="Pfam" id="PF20651"/>
    </source>
</evidence>
<dbReference type="InParanoid" id="A0A2V0PAE9"/>
<evidence type="ECO:0000313" key="5">
    <source>
        <dbReference type="EMBL" id="GBF94883.1"/>
    </source>
</evidence>
<feature type="region of interest" description="Disordered" evidence="2">
    <location>
        <begin position="201"/>
        <end position="228"/>
    </location>
</feature>
<dbReference type="AlphaFoldDB" id="A0A2V0PAE9"/>
<dbReference type="InterPro" id="IPR046361">
    <property type="entry name" value="EXOC6/Sec15_C"/>
</dbReference>
<protein>
    <submittedName>
        <fullName evidence="5">Uncharacterized protein</fullName>
    </submittedName>
</protein>
<feature type="compositionally biased region" description="Low complexity" evidence="2">
    <location>
        <begin position="420"/>
        <end position="433"/>
    </location>
</feature>
<feature type="region of interest" description="Disordered" evidence="2">
    <location>
        <begin position="488"/>
        <end position="537"/>
    </location>
</feature>
<dbReference type="GO" id="GO:0090522">
    <property type="term" value="P:vesicle tethering involved in exocytosis"/>
    <property type="evidence" value="ECO:0007669"/>
    <property type="project" value="InterPro"/>
</dbReference>
<sequence length="1117" mass="110883">MALYIDTAAAAADSPAPEDSGIRDLVEGCAHADDITPLVRLLFEAQTVPESPTAVDADGQRMVSIIAACLKSVASDQDRAISEVARAGAGAIAGAVSEFERLGAGVQQVRATLVGGNDTVQASGGALAARVSRLSQASEVLENLARARAALAASTAVLERCLEAGRLISGGRLYHALCALDEIRRVHLGSLQLLLSLPPASASAPAARPDAPPSGRRGRSQGGGGGAAARAGQLHSFFAALVDDLTASARQLAVSDFNDWLVTVRGAARAIGLAAIADAAGERSLEAGLTAERRAALALLSDARAAAAAAADADAGAAAGTGPASAAGAAAAAAGGQRPGAAAAATCAAAGAALAGGDFRQRLLREAAAVEEGPAAGAGAGAGPGESSGGGGFGGSGGGGEGDGGAGLFESLRAATAGGAPAVKSRAAPARPARTPEQEAEARATPLPPEELEAVRPGAPEEAISELLRRHGVFAAAAAAASAASASASARGSGGGAGARGGSAGGRGAGGKAAAGPGGKPGAAAAAPAPPPAGGEGAAAAAAAAAAAGGAGAGLLSLDLGGLRRAVHIHRSLGRLATDLAPPAHFSESYEPYLASLAGFFVIESYLERAGDGFIPEGQRAALWDSALRSVKAALEGALDRMPSPRDMLAVKDFVLLACSALEHAGYQVAPILEVLTAACGRYHELLAARLAEDLGQLAAGDGLGNNTEVRSAEQHEQLSGDLGLPATFDSAAPRPPPPEAPPCPPLPYVSPYTPCAPAALLRLRAFAADSAEFLRGVYQPWELLPALLSARDRAAARALPEALAARLAAARGRGRECMRLAANAWAMREALGALDDWVARLAAAAPGEDLDRAQPPRTAPGAASEAARARARQLKAVAGGATGGGGGGEGRGLAAALRAAQDAAEAAALGALTGRIDELLDAGRRAPPAEWTPAAALPAGNSHWVAALLSSMQETFEAAQVLLPRASIPHLMRGALRAAAAAALRLLGPEGVPGFTLHAVARLAADLEAVERFAARWPAQGLAAELAAPVQLCALLLSNRFEEALDPPLRSIRYGALDSQTIAAALDRYREVRDQPKRHPDWPSRKAAEAVARQLRAGAGVRGGGGGGGGGGGAAE</sequence>
<comment type="caution">
    <text evidence="5">The sequence shown here is derived from an EMBL/GenBank/DDBJ whole genome shotgun (WGS) entry which is preliminary data.</text>
</comment>
<proteinExistence type="predicted"/>
<evidence type="ECO:0000313" key="6">
    <source>
        <dbReference type="Proteomes" id="UP000247498"/>
    </source>
</evidence>
<dbReference type="Pfam" id="PF04091">
    <property type="entry name" value="Sec15_C"/>
    <property type="match status" value="1"/>
</dbReference>
<keyword evidence="1" id="KW-0175">Coiled coil</keyword>
<reference evidence="5 6" key="1">
    <citation type="journal article" date="2018" name="Sci. Rep.">
        <title>Raphidocelis subcapitata (=Pseudokirchneriella subcapitata) provides an insight into genome evolution and environmental adaptations in the Sphaeropleales.</title>
        <authorList>
            <person name="Suzuki S."/>
            <person name="Yamaguchi H."/>
            <person name="Nakajima N."/>
            <person name="Kawachi M."/>
        </authorList>
    </citation>
    <scope>NUCLEOTIDE SEQUENCE [LARGE SCALE GENOMIC DNA]</scope>
    <source>
        <strain evidence="5 6">NIES-35</strain>
    </source>
</reference>
<feature type="compositionally biased region" description="Low complexity" evidence="2">
    <location>
        <begin position="201"/>
        <end position="215"/>
    </location>
</feature>
<dbReference type="GO" id="GO:0006886">
    <property type="term" value="P:intracellular protein transport"/>
    <property type="evidence" value="ECO:0007669"/>
    <property type="project" value="InterPro"/>
</dbReference>
<dbReference type="Pfam" id="PF20651">
    <property type="entry name" value="EXOC6_Sec15_N"/>
    <property type="match status" value="1"/>
</dbReference>
<dbReference type="Gene3D" id="1.20.58.670">
    <property type="entry name" value="Dsl1p vesicle tethering complex, Tip20p subunit, domain D"/>
    <property type="match status" value="1"/>
</dbReference>
<feature type="compositionally biased region" description="Gly residues" evidence="2">
    <location>
        <begin position="492"/>
        <end position="521"/>
    </location>
</feature>
<dbReference type="Proteomes" id="UP000247498">
    <property type="component" value="Unassembled WGS sequence"/>
</dbReference>
<organism evidence="5 6">
    <name type="scientific">Raphidocelis subcapitata</name>
    <dbReference type="NCBI Taxonomy" id="307507"/>
    <lineage>
        <taxon>Eukaryota</taxon>
        <taxon>Viridiplantae</taxon>
        <taxon>Chlorophyta</taxon>
        <taxon>core chlorophytes</taxon>
        <taxon>Chlorophyceae</taxon>
        <taxon>CS clade</taxon>
        <taxon>Sphaeropleales</taxon>
        <taxon>Selenastraceae</taxon>
        <taxon>Raphidocelis</taxon>
    </lineage>
</organism>
<evidence type="ECO:0000256" key="2">
    <source>
        <dbReference type="SAM" id="MobiDB-lite"/>
    </source>
</evidence>
<dbReference type="InterPro" id="IPR048359">
    <property type="entry name" value="EXOC6_Sec15_N"/>
</dbReference>
<keyword evidence="6" id="KW-1185">Reference proteome</keyword>
<dbReference type="PANTHER" id="PTHR12702">
    <property type="entry name" value="SEC15"/>
    <property type="match status" value="1"/>
</dbReference>